<keyword evidence="2 5" id="KW-0378">Hydrolase</keyword>
<sequence>MIDIHCHILPGIDDGAKTMEDSLDMAKTAAQQGIKTIVATPHHCNGKYDNYKQDIITRTNELNERLSKEGIPLTVLPGQESRIHGDMIEGLQKGEVAPLNDTKYVFVEFPSNQVPRYTKQLLFDMQVAGYTPIIVHPERNSKLIEHPTMLFEFVQRGALTQVTAASLAGKFGKKIQKFSNQLVEANLTHFIASDAHNTTTRGFALNEAYQELQEQHGNEAYYMFLENTQLLVDGQNVNRMEPEMIKKKKFLGLF</sequence>
<evidence type="ECO:0000256" key="2">
    <source>
        <dbReference type="ARBA" id="ARBA00022801"/>
    </source>
</evidence>
<evidence type="ECO:0000256" key="1">
    <source>
        <dbReference type="ARBA" id="ARBA00005750"/>
    </source>
</evidence>
<dbReference type="EMBL" id="BAAADS010000017">
    <property type="protein sequence ID" value="GAA0606317.1"/>
    <property type="molecule type" value="Genomic_DNA"/>
</dbReference>
<dbReference type="InterPro" id="IPR016667">
    <property type="entry name" value="Caps_polysacc_synth_CpsB/CapC"/>
</dbReference>
<proteinExistence type="inferred from homology"/>
<dbReference type="RefSeq" id="WP_343813468.1">
    <property type="nucleotide sequence ID" value="NZ_BAAADS010000017.1"/>
</dbReference>
<dbReference type="InterPro" id="IPR016195">
    <property type="entry name" value="Pol/histidinol_Pase-like"/>
</dbReference>
<keyword evidence="3 5" id="KW-0904">Protein phosphatase</keyword>
<comment type="catalytic activity">
    <reaction evidence="4 5">
        <text>O-phospho-L-tyrosyl-[protein] + H2O = L-tyrosyl-[protein] + phosphate</text>
        <dbReference type="Rhea" id="RHEA:10684"/>
        <dbReference type="Rhea" id="RHEA-COMP:10136"/>
        <dbReference type="Rhea" id="RHEA-COMP:20101"/>
        <dbReference type="ChEBI" id="CHEBI:15377"/>
        <dbReference type="ChEBI" id="CHEBI:43474"/>
        <dbReference type="ChEBI" id="CHEBI:46858"/>
        <dbReference type="ChEBI" id="CHEBI:61978"/>
        <dbReference type="EC" id="3.1.3.48"/>
    </reaction>
</comment>
<dbReference type="PANTHER" id="PTHR39181:SF1">
    <property type="entry name" value="TYROSINE-PROTEIN PHOSPHATASE YWQE"/>
    <property type="match status" value="1"/>
</dbReference>
<dbReference type="EC" id="3.1.3.48" evidence="5"/>
<dbReference type="PANTHER" id="PTHR39181">
    <property type="entry name" value="TYROSINE-PROTEIN PHOSPHATASE YWQE"/>
    <property type="match status" value="1"/>
</dbReference>
<dbReference type="SUPFAM" id="SSF89550">
    <property type="entry name" value="PHP domain-like"/>
    <property type="match status" value="1"/>
</dbReference>
<reference evidence="6 7" key="1">
    <citation type="journal article" date="2019" name="Int. J. Syst. Evol. Microbiol.">
        <title>The Global Catalogue of Microorganisms (GCM) 10K type strain sequencing project: providing services to taxonomists for standard genome sequencing and annotation.</title>
        <authorList>
            <consortium name="The Broad Institute Genomics Platform"/>
            <consortium name="The Broad Institute Genome Sequencing Center for Infectious Disease"/>
            <person name="Wu L."/>
            <person name="Ma J."/>
        </authorList>
    </citation>
    <scope>NUCLEOTIDE SEQUENCE [LARGE SCALE GENOMIC DNA]</scope>
    <source>
        <strain evidence="6 7">JCM 15395</strain>
    </source>
</reference>
<accession>A0ABN1G8L5</accession>
<evidence type="ECO:0000256" key="5">
    <source>
        <dbReference type="PIRNR" id="PIRNR016557"/>
    </source>
</evidence>
<gene>
    <name evidence="6" type="ORF">GCM10009001_24440</name>
</gene>
<dbReference type="Proteomes" id="UP001500866">
    <property type="component" value="Unassembled WGS sequence"/>
</dbReference>
<name>A0ABN1G8L5_9BACI</name>
<evidence type="ECO:0000256" key="3">
    <source>
        <dbReference type="ARBA" id="ARBA00022912"/>
    </source>
</evidence>
<dbReference type="PIRSF" id="PIRSF016557">
    <property type="entry name" value="Caps_synth_CpsB"/>
    <property type="match status" value="1"/>
</dbReference>
<comment type="similarity">
    <text evidence="1 5">Belongs to the metallo-dependent hydrolases superfamily. CpsB/CapC family.</text>
</comment>
<evidence type="ECO:0000256" key="4">
    <source>
        <dbReference type="ARBA" id="ARBA00051722"/>
    </source>
</evidence>
<keyword evidence="7" id="KW-1185">Reference proteome</keyword>
<evidence type="ECO:0000313" key="6">
    <source>
        <dbReference type="EMBL" id="GAA0606317.1"/>
    </source>
</evidence>
<evidence type="ECO:0000313" key="7">
    <source>
        <dbReference type="Proteomes" id="UP001500866"/>
    </source>
</evidence>
<dbReference type="Pfam" id="PF19567">
    <property type="entry name" value="CpsB_CapC"/>
    <property type="match status" value="1"/>
</dbReference>
<protein>
    <recommendedName>
        <fullName evidence="5">Tyrosine-protein phosphatase</fullName>
        <ecNumber evidence="5">3.1.3.48</ecNumber>
    </recommendedName>
</protein>
<organism evidence="6 7">
    <name type="scientific">Virgibacillus siamensis</name>
    <dbReference type="NCBI Taxonomy" id="480071"/>
    <lineage>
        <taxon>Bacteria</taxon>
        <taxon>Bacillati</taxon>
        <taxon>Bacillota</taxon>
        <taxon>Bacilli</taxon>
        <taxon>Bacillales</taxon>
        <taxon>Bacillaceae</taxon>
        <taxon>Virgibacillus</taxon>
    </lineage>
</organism>
<comment type="caution">
    <text evidence="6">The sequence shown here is derived from an EMBL/GenBank/DDBJ whole genome shotgun (WGS) entry which is preliminary data.</text>
</comment>
<dbReference type="Gene3D" id="3.20.20.140">
    <property type="entry name" value="Metal-dependent hydrolases"/>
    <property type="match status" value="1"/>
</dbReference>